<reference evidence="4" key="1">
    <citation type="submission" date="2022-01" db="EMBL/GenBank/DDBJ databases">
        <authorList>
            <person name="Karlyshev A.V."/>
            <person name="Jaspars M."/>
        </authorList>
    </citation>
    <scope>NUCLEOTIDE SEQUENCE</scope>
    <source>
        <strain evidence="4">AGSA3-2</strain>
    </source>
</reference>
<feature type="binding site" evidence="2">
    <location>
        <position position="142"/>
    </location>
    <ligand>
        <name>ATP</name>
        <dbReference type="ChEBI" id="CHEBI:30616"/>
    </ligand>
</feature>
<feature type="binding site" evidence="2">
    <location>
        <position position="26"/>
    </location>
    <ligand>
        <name>Mg(2+)</name>
        <dbReference type="ChEBI" id="CHEBI:18420"/>
        <label>3</label>
    </ligand>
</feature>
<keyword evidence="5" id="KW-1185">Reference proteome</keyword>
<dbReference type="Proteomes" id="UP001107961">
    <property type="component" value="Unassembled WGS sequence"/>
</dbReference>
<dbReference type="Gene3D" id="3.90.650.10">
    <property type="entry name" value="PurM-like C-terminal domain"/>
    <property type="match status" value="1"/>
</dbReference>
<feature type="binding site" evidence="2">
    <location>
        <position position="205"/>
    </location>
    <ligand>
        <name>Mg(2+)</name>
        <dbReference type="ChEBI" id="CHEBI:18420"/>
        <label>5</label>
    </ligand>
</feature>
<keyword evidence="1 2" id="KW-0784">Thiamine biosynthesis</keyword>
<dbReference type="InterPro" id="IPR036921">
    <property type="entry name" value="PurM-like_N_sf"/>
</dbReference>
<dbReference type="RefSeq" id="WP_233924607.1">
    <property type="nucleotide sequence ID" value="NZ_JAJVKT010000001.1"/>
</dbReference>
<keyword evidence="2 4" id="KW-0418">Kinase</keyword>
<comment type="function">
    <text evidence="2">Catalyzes the ATP-dependent phosphorylation of thiamine-monophosphate (TMP) to form thiamine-pyrophosphate (TPP), the active form of vitamin B1.</text>
</comment>
<evidence type="ECO:0000256" key="2">
    <source>
        <dbReference type="HAMAP-Rule" id="MF_02128"/>
    </source>
</evidence>
<dbReference type="GO" id="GO:0009229">
    <property type="term" value="P:thiamine diphosphate biosynthetic process"/>
    <property type="evidence" value="ECO:0007669"/>
    <property type="project" value="UniProtKB-UniRule"/>
</dbReference>
<keyword evidence="2" id="KW-0067">ATP-binding</keyword>
<dbReference type="InterPro" id="IPR006283">
    <property type="entry name" value="ThiL-like"/>
</dbReference>
<dbReference type="PIRSF" id="PIRSF005303">
    <property type="entry name" value="Thiam_monoph_kin"/>
    <property type="match status" value="1"/>
</dbReference>
<comment type="miscellaneous">
    <text evidence="2">Reaction mechanism of ThiL seems to utilize a direct, inline transfer of the gamma-phosphate of ATP to TMP rather than a phosphorylated enzyme intermediate.</text>
</comment>
<feature type="binding site" evidence="2">
    <location>
        <position position="50"/>
    </location>
    <ligand>
        <name>substrate</name>
    </ligand>
</feature>
<keyword evidence="2" id="KW-0479">Metal-binding</keyword>
<dbReference type="Gene3D" id="3.30.1330.10">
    <property type="entry name" value="PurM-like, N-terminal domain"/>
    <property type="match status" value="1"/>
</dbReference>
<evidence type="ECO:0000313" key="4">
    <source>
        <dbReference type="EMBL" id="MCE7507209.1"/>
    </source>
</evidence>
<name>A0A9Q3ZES7_9GAMM</name>
<accession>A0A9Q3ZES7</accession>
<feature type="binding site" evidence="2">
    <location>
        <position position="71"/>
    </location>
    <ligand>
        <name>Mg(2+)</name>
        <dbReference type="ChEBI" id="CHEBI:18420"/>
        <label>4</label>
    </ligand>
</feature>
<feature type="binding site" evidence="2">
    <location>
        <position position="71"/>
    </location>
    <ligand>
        <name>Mg(2+)</name>
        <dbReference type="ChEBI" id="CHEBI:18420"/>
        <label>3</label>
    </ligand>
</feature>
<dbReference type="Pfam" id="PF00586">
    <property type="entry name" value="AIRS"/>
    <property type="match status" value="1"/>
</dbReference>
<feature type="binding site" evidence="2">
    <location>
        <position position="41"/>
    </location>
    <ligand>
        <name>Mg(2+)</name>
        <dbReference type="ChEBI" id="CHEBI:18420"/>
        <label>4</label>
    </ligand>
</feature>
<dbReference type="InterPro" id="IPR036676">
    <property type="entry name" value="PurM-like_C_sf"/>
</dbReference>
<dbReference type="HAMAP" id="MF_02128">
    <property type="entry name" value="TMP_kinase"/>
    <property type="match status" value="1"/>
</dbReference>
<evidence type="ECO:0000256" key="1">
    <source>
        <dbReference type="ARBA" id="ARBA00022977"/>
    </source>
</evidence>
<dbReference type="EMBL" id="JAJVKT010000001">
    <property type="protein sequence ID" value="MCE7507209.1"/>
    <property type="molecule type" value="Genomic_DNA"/>
</dbReference>
<dbReference type="GO" id="GO:0009228">
    <property type="term" value="P:thiamine biosynthetic process"/>
    <property type="evidence" value="ECO:0007669"/>
    <property type="project" value="UniProtKB-KW"/>
</dbReference>
<dbReference type="SUPFAM" id="SSF56042">
    <property type="entry name" value="PurM C-terminal domain-like"/>
    <property type="match status" value="1"/>
</dbReference>
<keyword evidence="2 4" id="KW-0808">Transferase</keyword>
<dbReference type="GO" id="GO:0000287">
    <property type="term" value="F:magnesium ion binding"/>
    <property type="evidence" value="ECO:0007669"/>
    <property type="project" value="UniProtKB-UniRule"/>
</dbReference>
<keyword evidence="2" id="KW-0547">Nucleotide-binding</keyword>
<evidence type="ECO:0000259" key="3">
    <source>
        <dbReference type="Pfam" id="PF00586"/>
    </source>
</evidence>
<keyword evidence="2" id="KW-0460">Magnesium</keyword>
<comment type="pathway">
    <text evidence="2">Cofactor biosynthesis; thiamine diphosphate biosynthesis; thiamine diphosphate from thiamine phosphate: step 1/1.</text>
</comment>
<dbReference type="CDD" id="cd02194">
    <property type="entry name" value="ThiL"/>
    <property type="match status" value="1"/>
</dbReference>
<dbReference type="PANTHER" id="PTHR30270">
    <property type="entry name" value="THIAMINE-MONOPHOSPHATE KINASE"/>
    <property type="match status" value="1"/>
</dbReference>
<comment type="similarity">
    <text evidence="2">Belongs to the thiamine-monophosphate kinase family.</text>
</comment>
<dbReference type="GO" id="GO:0009030">
    <property type="term" value="F:thiamine-phosphate kinase activity"/>
    <property type="evidence" value="ECO:0007669"/>
    <property type="project" value="UniProtKB-UniRule"/>
</dbReference>
<dbReference type="GO" id="GO:0005524">
    <property type="term" value="F:ATP binding"/>
    <property type="evidence" value="ECO:0007669"/>
    <property type="project" value="UniProtKB-UniRule"/>
</dbReference>
<dbReference type="NCBIfam" id="TIGR01379">
    <property type="entry name" value="thiL"/>
    <property type="match status" value="1"/>
</dbReference>
<feature type="domain" description="PurM-like N-terminal" evidence="3">
    <location>
        <begin position="24"/>
        <end position="134"/>
    </location>
</feature>
<dbReference type="AlphaFoldDB" id="A0A9Q3ZES7"/>
<evidence type="ECO:0000313" key="5">
    <source>
        <dbReference type="Proteomes" id="UP001107961"/>
    </source>
</evidence>
<sequence length="304" mass="31922">MDEFALIRRYFHHRQGEDVVLGPGDDAALLSPPAGEQLVMTLDTSVAGRHFPEDMPAADIGYRCLAVNLSDLAAMGATPRWFLLSLTLPEADPDWLRDFSAGLFELADQAGISLVGGDVTRGPLNVAIQATGSVLPGRALRRDGAQPGQTLAVTGVPGQGGLGLRHWRAGVRDSQSARHFARPRPALEWGAALAGRAGAALDVSDGLLQDLGHILSASGDLGAELVLADLPVNDELAALEAEDRWALQLSGGDDYGLLFTWPAGVAVPAGARAIGRVTDGPGVRLHYPDGRVSDAEPGGWRHFG</sequence>
<gene>
    <name evidence="2 4" type="primary">thiL</name>
    <name evidence="4" type="ORF">LZG35_01070</name>
</gene>
<comment type="caution">
    <text evidence="2">Lacks conserved residue(s) required for the propagation of feature annotation.</text>
</comment>
<dbReference type="SUPFAM" id="SSF55326">
    <property type="entry name" value="PurM N-terminal domain-like"/>
    <property type="match status" value="1"/>
</dbReference>
<feature type="binding site" evidence="2">
    <location>
        <position position="202"/>
    </location>
    <ligand>
        <name>Mg(2+)</name>
        <dbReference type="ChEBI" id="CHEBI:18420"/>
        <label>3</label>
    </ligand>
</feature>
<feature type="binding site" evidence="2">
    <location>
        <position position="26"/>
    </location>
    <ligand>
        <name>Mg(2+)</name>
        <dbReference type="ChEBI" id="CHEBI:18420"/>
        <label>4</label>
    </ligand>
</feature>
<dbReference type="PANTHER" id="PTHR30270:SF0">
    <property type="entry name" value="THIAMINE-MONOPHOSPHATE KINASE"/>
    <property type="match status" value="1"/>
</dbReference>
<comment type="catalytic activity">
    <reaction evidence="2">
        <text>thiamine phosphate + ATP = thiamine diphosphate + ADP</text>
        <dbReference type="Rhea" id="RHEA:15913"/>
        <dbReference type="ChEBI" id="CHEBI:30616"/>
        <dbReference type="ChEBI" id="CHEBI:37575"/>
        <dbReference type="ChEBI" id="CHEBI:58937"/>
        <dbReference type="ChEBI" id="CHEBI:456216"/>
        <dbReference type="EC" id="2.7.4.16"/>
    </reaction>
</comment>
<feature type="binding site" evidence="2">
    <location>
        <position position="118"/>
    </location>
    <ligand>
        <name>Mg(2+)</name>
        <dbReference type="ChEBI" id="CHEBI:18420"/>
        <label>1</label>
    </ligand>
</feature>
<feature type="binding site" evidence="2">
    <location>
        <position position="71"/>
    </location>
    <ligand>
        <name>Mg(2+)</name>
        <dbReference type="ChEBI" id="CHEBI:18420"/>
        <label>2</label>
    </ligand>
</feature>
<organism evidence="4 5">
    <name type="scientific">Alloalcanivorax xenomutans</name>
    <dbReference type="NCBI Taxonomy" id="1094342"/>
    <lineage>
        <taxon>Bacteria</taxon>
        <taxon>Pseudomonadati</taxon>
        <taxon>Pseudomonadota</taxon>
        <taxon>Gammaproteobacteria</taxon>
        <taxon>Oceanospirillales</taxon>
        <taxon>Alcanivoracaceae</taxon>
        <taxon>Alloalcanivorax</taxon>
    </lineage>
</organism>
<feature type="binding site" evidence="2">
    <location>
        <position position="253"/>
    </location>
    <ligand>
        <name>substrate</name>
    </ligand>
</feature>
<proteinExistence type="inferred from homology"/>
<feature type="binding site" evidence="2">
    <location>
        <position position="204"/>
    </location>
    <ligand>
        <name>ATP</name>
        <dbReference type="ChEBI" id="CHEBI:30616"/>
    </ligand>
</feature>
<feature type="binding site" evidence="2">
    <location>
        <position position="300"/>
    </location>
    <ligand>
        <name>substrate</name>
    </ligand>
</feature>
<feature type="binding site" evidence="2">
    <location>
        <position position="43"/>
    </location>
    <ligand>
        <name>Mg(2+)</name>
        <dbReference type="ChEBI" id="CHEBI:18420"/>
        <label>2</label>
    </ligand>
</feature>
<protein>
    <recommendedName>
        <fullName evidence="2">Thiamine-monophosphate kinase</fullName>
        <shortName evidence="2">TMP kinase</shortName>
        <shortName evidence="2">Thiamine-phosphate kinase</shortName>
        <ecNumber evidence="2">2.7.4.16</ecNumber>
    </recommendedName>
</protein>
<comment type="caution">
    <text evidence="4">The sequence shown here is derived from an EMBL/GenBank/DDBJ whole genome shotgun (WGS) entry which is preliminary data.</text>
</comment>
<dbReference type="InterPro" id="IPR016188">
    <property type="entry name" value="PurM-like_N"/>
</dbReference>
<feature type="binding site" evidence="2">
    <location>
        <begin position="117"/>
        <end position="118"/>
    </location>
    <ligand>
        <name>ATP</name>
        <dbReference type="ChEBI" id="CHEBI:30616"/>
    </ligand>
</feature>
<feature type="binding site" evidence="2">
    <location>
        <position position="43"/>
    </location>
    <ligand>
        <name>Mg(2+)</name>
        <dbReference type="ChEBI" id="CHEBI:18420"/>
        <label>1</label>
    </ligand>
</feature>
<dbReference type="EC" id="2.7.4.16" evidence="2"/>